<keyword evidence="4 6" id="KW-1133">Transmembrane helix</keyword>
<dbReference type="NCBIfam" id="NF003191">
    <property type="entry name" value="PRK04164.1-2"/>
    <property type="match status" value="1"/>
</dbReference>
<sequence>MDYLLNGFLIFIARVCDVSLGTIRIALLARGLKLQASIIGFFEVLIWIVVISQVIKHLDHPFYYVAFASGFAFGNYVGLYLENKLAMGNVLIRVITRKEPEKLLNILRENGFIVTSVNAEGREGPIMILFSVINRKQISKFLALVQKNCPQAFYTIEDIREVKKYSEEIQSHKAGFFDTFKRFFWIKRK</sequence>
<name>A0AAE3TF31_9BACT</name>
<gene>
    <name evidence="9" type="ORF">OD816_000942</name>
</gene>
<dbReference type="GO" id="GO:0005886">
    <property type="term" value="C:plasma membrane"/>
    <property type="evidence" value="ECO:0007669"/>
    <property type="project" value="UniProtKB-SubCell"/>
</dbReference>
<evidence type="ECO:0000256" key="6">
    <source>
        <dbReference type="HAMAP-Rule" id="MF_01515"/>
    </source>
</evidence>
<dbReference type="Proteomes" id="UP001144110">
    <property type="component" value="Unassembled WGS sequence"/>
</dbReference>
<comment type="similarity">
    <text evidence="6">Belongs to the UPF0316 family.</text>
</comment>
<evidence type="ECO:0000313" key="10">
    <source>
        <dbReference type="Proteomes" id="UP001144110"/>
    </source>
</evidence>
<comment type="caution">
    <text evidence="9">The sequence shown here is derived from an EMBL/GenBank/DDBJ whole genome shotgun (WGS) entry which is preliminary data.</text>
</comment>
<keyword evidence="2 6" id="KW-1003">Cell membrane</keyword>
<dbReference type="InterPro" id="IPR044035">
    <property type="entry name" value="DUF5698"/>
</dbReference>
<comment type="subcellular location">
    <subcellularLocation>
        <location evidence="1 6">Cell membrane</location>
        <topology evidence="1 6">Multi-pass membrane protein</topology>
    </subcellularLocation>
</comment>
<accession>A0AAE3TF31</accession>
<dbReference type="HAMAP" id="MF_01515">
    <property type="entry name" value="UPF0316"/>
    <property type="match status" value="1"/>
</dbReference>
<dbReference type="PANTHER" id="PTHR40060">
    <property type="entry name" value="UPF0316 PROTEIN YEBE"/>
    <property type="match status" value="1"/>
</dbReference>
<feature type="transmembrane region" description="Helical" evidence="6">
    <location>
        <begin position="61"/>
        <end position="81"/>
    </location>
</feature>
<feature type="domain" description="DUF2179" evidence="7">
    <location>
        <begin position="114"/>
        <end position="163"/>
    </location>
</feature>
<dbReference type="AlphaFoldDB" id="A0AAE3TF31"/>
<organism evidence="9 10">
    <name type="scientific">Candidatus Thermodesulfobacterium syntrophicum</name>
    <dbReference type="NCBI Taxonomy" id="3060442"/>
    <lineage>
        <taxon>Bacteria</taxon>
        <taxon>Pseudomonadati</taxon>
        <taxon>Thermodesulfobacteriota</taxon>
        <taxon>Thermodesulfobacteria</taxon>
        <taxon>Thermodesulfobacteriales</taxon>
        <taxon>Thermodesulfobacteriaceae</taxon>
        <taxon>Thermodesulfobacterium</taxon>
    </lineage>
</organism>
<dbReference type="InterPro" id="IPR019264">
    <property type="entry name" value="DUF2179"/>
</dbReference>
<dbReference type="PANTHER" id="PTHR40060:SF1">
    <property type="entry name" value="UPF0316 PROTEIN YEBE"/>
    <property type="match status" value="1"/>
</dbReference>
<dbReference type="EMBL" id="JAPHEG010000004">
    <property type="protein sequence ID" value="MDF2953697.1"/>
    <property type="molecule type" value="Genomic_DNA"/>
</dbReference>
<dbReference type="CDD" id="cd16381">
    <property type="entry name" value="YitT_C_like_1"/>
    <property type="match status" value="1"/>
</dbReference>
<feature type="transmembrane region" description="Helical" evidence="6">
    <location>
        <begin position="6"/>
        <end position="27"/>
    </location>
</feature>
<evidence type="ECO:0000256" key="3">
    <source>
        <dbReference type="ARBA" id="ARBA00022692"/>
    </source>
</evidence>
<reference evidence="9" key="1">
    <citation type="submission" date="2022-11" db="EMBL/GenBank/DDBJ databases">
        <title>Candidatus Alkanophaga archaea from heated hydrothermal vent sediment oxidize petroleum alkanes.</title>
        <authorList>
            <person name="Zehnle H."/>
            <person name="Laso-Perez R."/>
            <person name="Lipp J."/>
            <person name="Teske A."/>
            <person name="Wegener G."/>
        </authorList>
    </citation>
    <scope>NUCLEOTIDE SEQUENCE</scope>
    <source>
        <strain evidence="9">MCA70</strain>
    </source>
</reference>
<evidence type="ECO:0000256" key="5">
    <source>
        <dbReference type="ARBA" id="ARBA00023136"/>
    </source>
</evidence>
<dbReference type="InterPro" id="IPR022930">
    <property type="entry name" value="UPF0316"/>
</dbReference>
<protein>
    <recommendedName>
        <fullName evidence="6">UPF0316 protein OD816_000942</fullName>
    </recommendedName>
</protein>
<evidence type="ECO:0000259" key="8">
    <source>
        <dbReference type="Pfam" id="PF18955"/>
    </source>
</evidence>
<evidence type="ECO:0000313" key="9">
    <source>
        <dbReference type="EMBL" id="MDF2953697.1"/>
    </source>
</evidence>
<feature type="transmembrane region" description="Helical" evidence="6">
    <location>
        <begin position="34"/>
        <end position="55"/>
    </location>
</feature>
<evidence type="ECO:0000256" key="2">
    <source>
        <dbReference type="ARBA" id="ARBA00022475"/>
    </source>
</evidence>
<dbReference type="Pfam" id="PF18955">
    <property type="entry name" value="DUF5698"/>
    <property type="match status" value="1"/>
</dbReference>
<dbReference type="Pfam" id="PF10035">
    <property type="entry name" value="DUF2179"/>
    <property type="match status" value="1"/>
</dbReference>
<evidence type="ECO:0000259" key="7">
    <source>
        <dbReference type="Pfam" id="PF10035"/>
    </source>
</evidence>
<feature type="domain" description="DUF5698" evidence="8">
    <location>
        <begin position="22"/>
        <end position="78"/>
    </location>
</feature>
<keyword evidence="5 6" id="KW-0472">Membrane</keyword>
<evidence type="ECO:0000256" key="4">
    <source>
        <dbReference type="ARBA" id="ARBA00022989"/>
    </source>
</evidence>
<proteinExistence type="inferred from homology"/>
<evidence type="ECO:0000256" key="1">
    <source>
        <dbReference type="ARBA" id="ARBA00004651"/>
    </source>
</evidence>
<keyword evidence="3 6" id="KW-0812">Transmembrane</keyword>